<protein>
    <submittedName>
        <fullName evidence="1">Uncharacterized protein</fullName>
    </submittedName>
</protein>
<accession>A0AAV4PP78</accession>
<keyword evidence="2" id="KW-1185">Reference proteome</keyword>
<reference evidence="1 2" key="1">
    <citation type="submission" date="2021-06" db="EMBL/GenBank/DDBJ databases">
        <title>Caerostris darwini draft genome.</title>
        <authorList>
            <person name="Kono N."/>
            <person name="Arakawa K."/>
        </authorList>
    </citation>
    <scope>NUCLEOTIDE SEQUENCE [LARGE SCALE GENOMIC DNA]</scope>
</reference>
<evidence type="ECO:0000313" key="1">
    <source>
        <dbReference type="EMBL" id="GIX99407.1"/>
    </source>
</evidence>
<evidence type="ECO:0000313" key="2">
    <source>
        <dbReference type="Proteomes" id="UP001054837"/>
    </source>
</evidence>
<comment type="caution">
    <text evidence="1">The sequence shown here is derived from an EMBL/GenBank/DDBJ whole genome shotgun (WGS) entry which is preliminary data.</text>
</comment>
<dbReference type="Proteomes" id="UP001054837">
    <property type="component" value="Unassembled WGS sequence"/>
</dbReference>
<dbReference type="EMBL" id="BPLQ01003296">
    <property type="protein sequence ID" value="GIX99407.1"/>
    <property type="molecule type" value="Genomic_DNA"/>
</dbReference>
<organism evidence="1 2">
    <name type="scientific">Caerostris darwini</name>
    <dbReference type="NCBI Taxonomy" id="1538125"/>
    <lineage>
        <taxon>Eukaryota</taxon>
        <taxon>Metazoa</taxon>
        <taxon>Ecdysozoa</taxon>
        <taxon>Arthropoda</taxon>
        <taxon>Chelicerata</taxon>
        <taxon>Arachnida</taxon>
        <taxon>Araneae</taxon>
        <taxon>Araneomorphae</taxon>
        <taxon>Entelegynae</taxon>
        <taxon>Araneoidea</taxon>
        <taxon>Araneidae</taxon>
        <taxon>Caerostris</taxon>
    </lineage>
</organism>
<sequence length="77" mass="8677">MVRIFRAPISPPNFLPPVHANPGVSVLEAVTRSILGFCWCTTRGSVRPLRVRCLQPLIRAERKKKDELERKNQLAAA</sequence>
<gene>
    <name evidence="1" type="ORF">CDAR_297271</name>
</gene>
<dbReference type="AlphaFoldDB" id="A0AAV4PP78"/>
<proteinExistence type="predicted"/>
<name>A0AAV4PP78_9ARAC</name>